<reference evidence="4" key="1">
    <citation type="journal article" date="2014" name="Proc. Natl. Acad. Sci. U.S.A.">
        <title>Extensive sampling of basidiomycete genomes demonstrates inadequacy of the white-rot/brown-rot paradigm for wood decay fungi.</title>
        <authorList>
            <person name="Riley R."/>
            <person name="Salamov A.A."/>
            <person name="Brown D.W."/>
            <person name="Nagy L.G."/>
            <person name="Floudas D."/>
            <person name="Held B.W."/>
            <person name="Levasseur A."/>
            <person name="Lombard V."/>
            <person name="Morin E."/>
            <person name="Otillar R."/>
            <person name="Lindquist E.A."/>
            <person name="Sun H."/>
            <person name="LaButti K.M."/>
            <person name="Schmutz J."/>
            <person name="Jabbour D."/>
            <person name="Luo H."/>
            <person name="Baker S.E."/>
            <person name="Pisabarro A.G."/>
            <person name="Walton J.D."/>
            <person name="Blanchette R.A."/>
            <person name="Henrissat B."/>
            <person name="Martin F."/>
            <person name="Cullen D."/>
            <person name="Hibbett D.S."/>
            <person name="Grigoriev I.V."/>
        </authorList>
    </citation>
    <scope>NUCLEOTIDE SEQUENCE [LARGE SCALE GENOMIC DNA]</scope>
    <source>
        <strain evidence="4">FD-172 SS1</strain>
    </source>
</reference>
<evidence type="ECO:0000256" key="1">
    <source>
        <dbReference type="ARBA" id="ARBA00022801"/>
    </source>
</evidence>
<dbReference type="AlphaFoldDB" id="A0A067MZP4"/>
<dbReference type="GO" id="GO:0005975">
    <property type="term" value="P:carbohydrate metabolic process"/>
    <property type="evidence" value="ECO:0007669"/>
    <property type="project" value="InterPro"/>
</dbReference>
<dbReference type="PANTHER" id="PTHR41814:SF1">
    <property type="entry name" value="CELLULASE"/>
    <property type="match status" value="1"/>
</dbReference>
<feature type="chain" id="PRO_5001646095" description="Glycoside hydrolase family 105 protein" evidence="2">
    <location>
        <begin position="24"/>
        <end position="421"/>
    </location>
</feature>
<dbReference type="HOGENOM" id="CLU_037534_0_0_1"/>
<dbReference type="InterPro" id="IPR008928">
    <property type="entry name" value="6-hairpin_glycosidase_sf"/>
</dbReference>
<name>A0A067MZP4_BOTB1</name>
<dbReference type="InParanoid" id="A0A067MZP4"/>
<organism evidence="3 4">
    <name type="scientific">Botryobasidium botryosum (strain FD-172 SS1)</name>
    <dbReference type="NCBI Taxonomy" id="930990"/>
    <lineage>
        <taxon>Eukaryota</taxon>
        <taxon>Fungi</taxon>
        <taxon>Dikarya</taxon>
        <taxon>Basidiomycota</taxon>
        <taxon>Agaricomycotina</taxon>
        <taxon>Agaricomycetes</taxon>
        <taxon>Cantharellales</taxon>
        <taxon>Botryobasidiaceae</taxon>
        <taxon>Botryobasidium</taxon>
    </lineage>
</organism>
<dbReference type="GO" id="GO:0016787">
    <property type="term" value="F:hydrolase activity"/>
    <property type="evidence" value="ECO:0007669"/>
    <property type="project" value="UniProtKB-KW"/>
</dbReference>
<dbReference type="PANTHER" id="PTHR41814">
    <property type="entry name" value="EXPRESSED PROTEIN"/>
    <property type="match status" value="1"/>
</dbReference>
<accession>A0A067MZP4</accession>
<evidence type="ECO:0000256" key="2">
    <source>
        <dbReference type="SAM" id="SignalP"/>
    </source>
</evidence>
<dbReference type="Proteomes" id="UP000027195">
    <property type="component" value="Unassembled WGS sequence"/>
</dbReference>
<sequence>MILPALFLQLAIFTLAGISAVGAQQPGPGPTPNQVAQVSDVLQQIASQSWELGTETEALLEYDWPALSVFGSSAIPPPFQLNSTLNASNVFAITQRVIQARNGTLMTFISDGAVGDPASLGVAMLLANWTNSTGGNYGEASQQELSFLLNWAPRNKDGAISHRSEQVQLWSDFIYMVPPYLAYYGAMRPYKSLMDAAYLQCKFYRNNLIDKKKRLWKHVVMGSWEDTGFWATGNGWAAMGMLRVIRTFQISPFASQLVSEGNDMISWVEEIVNATYRHQTDDGTFHNYIDQTDTFTDSSATALLAAVVYRLVPLLPRAAAHVPAADKARAAIAANINGDGYLTNVVDPNNFGSQGETSPEGQAFVLMMEAAYRDYVAWNATGFASTRIVVTGKKCQLVKQAPDDSGFTKRTVKKHWRRIFS</sequence>
<dbReference type="Gene3D" id="1.50.10.10">
    <property type="match status" value="1"/>
</dbReference>
<gene>
    <name evidence="3" type="ORF">BOTBODRAFT_62116</name>
</gene>
<evidence type="ECO:0000313" key="4">
    <source>
        <dbReference type="Proteomes" id="UP000027195"/>
    </source>
</evidence>
<evidence type="ECO:0008006" key="5">
    <source>
        <dbReference type="Google" id="ProtNLM"/>
    </source>
</evidence>
<dbReference type="InterPro" id="IPR010905">
    <property type="entry name" value="Glyco_hydro_88"/>
</dbReference>
<dbReference type="SUPFAM" id="SSF48208">
    <property type="entry name" value="Six-hairpin glycosidases"/>
    <property type="match status" value="1"/>
</dbReference>
<dbReference type="InterPro" id="IPR012341">
    <property type="entry name" value="6hp_glycosidase-like_sf"/>
</dbReference>
<dbReference type="EMBL" id="KL198017">
    <property type="protein sequence ID" value="KDQ21094.1"/>
    <property type="molecule type" value="Genomic_DNA"/>
</dbReference>
<protein>
    <recommendedName>
        <fullName evidence="5">Glycoside hydrolase family 105 protein</fullName>
    </recommendedName>
</protein>
<feature type="signal peptide" evidence="2">
    <location>
        <begin position="1"/>
        <end position="23"/>
    </location>
</feature>
<keyword evidence="1" id="KW-0378">Hydrolase</keyword>
<dbReference type="Pfam" id="PF07470">
    <property type="entry name" value="Glyco_hydro_88"/>
    <property type="match status" value="1"/>
</dbReference>
<evidence type="ECO:0000313" key="3">
    <source>
        <dbReference type="EMBL" id="KDQ21094.1"/>
    </source>
</evidence>
<proteinExistence type="predicted"/>
<dbReference type="OrthoDB" id="4138492at2759"/>
<keyword evidence="2" id="KW-0732">Signal</keyword>
<keyword evidence="4" id="KW-1185">Reference proteome</keyword>